<dbReference type="PROSITE" id="PS50943">
    <property type="entry name" value="HTH_CROC1"/>
    <property type="match status" value="1"/>
</dbReference>
<dbReference type="Gene3D" id="1.10.260.40">
    <property type="entry name" value="lambda repressor-like DNA-binding domains"/>
    <property type="match status" value="1"/>
</dbReference>
<comment type="caution">
    <text evidence="2">The sequence shown here is derived from an EMBL/GenBank/DDBJ whole genome shotgun (WGS) entry which is preliminary data.</text>
</comment>
<dbReference type="InterPro" id="IPR001387">
    <property type="entry name" value="Cro/C1-type_HTH"/>
</dbReference>
<dbReference type="STRING" id="661089.ciss_07040"/>
<reference evidence="3" key="1">
    <citation type="submission" date="2016-12" db="EMBL/GenBank/DDBJ databases">
        <title>Draft Genome Sequences od Carboxydothermus pertinax and islandicus, Hydrogenogenic Carboxydotrophic Bacteria.</title>
        <authorList>
            <person name="Fukuyama Y."/>
            <person name="Ohmae K."/>
            <person name="Yoneda Y."/>
            <person name="Yoshida T."/>
            <person name="Sako Y."/>
        </authorList>
    </citation>
    <scope>NUCLEOTIDE SEQUENCE [LARGE SCALE GENOMIC DNA]</scope>
    <source>
        <strain evidence="3">SET</strain>
    </source>
</reference>
<proteinExistence type="predicted"/>
<gene>
    <name evidence="2" type="ORF">ciss_07040</name>
</gene>
<feature type="domain" description="HTH cro/C1-type" evidence="1">
    <location>
        <begin position="2"/>
        <end position="50"/>
    </location>
</feature>
<dbReference type="SMART" id="SM00530">
    <property type="entry name" value="HTH_XRE"/>
    <property type="match status" value="1"/>
</dbReference>
<dbReference type="RefSeq" id="WP_075864955.1">
    <property type="nucleotide sequence ID" value="NZ_BDJL01000017.1"/>
</dbReference>
<sequence>MLKEARKKAGLSIQEAAFRLHIGARTLVSYENGHTMVPPDVILKAAEVYNEPMLCARYCAKSCPIGQVYANPVEIKDLAIAVLGLLKEEADVHRTVNRLIDITHDGIITEDEMEEFKKILQELIELEQRIQALKLWAVKTLSLQIKPKEKAALKAAY</sequence>
<organism evidence="2 3">
    <name type="scientific">Carboxydothermus islandicus</name>
    <dbReference type="NCBI Taxonomy" id="661089"/>
    <lineage>
        <taxon>Bacteria</taxon>
        <taxon>Bacillati</taxon>
        <taxon>Bacillota</taxon>
        <taxon>Clostridia</taxon>
        <taxon>Thermoanaerobacterales</taxon>
        <taxon>Thermoanaerobacteraceae</taxon>
        <taxon>Carboxydothermus</taxon>
    </lineage>
</organism>
<keyword evidence="3" id="KW-1185">Reference proteome</keyword>
<dbReference type="CDD" id="cd00093">
    <property type="entry name" value="HTH_XRE"/>
    <property type="match status" value="1"/>
</dbReference>
<evidence type="ECO:0000313" key="2">
    <source>
        <dbReference type="EMBL" id="GAV24771.1"/>
    </source>
</evidence>
<protein>
    <submittedName>
        <fullName evidence="2">Transcriptional regulator</fullName>
    </submittedName>
</protein>
<dbReference type="OrthoDB" id="1624259at2"/>
<dbReference type="GO" id="GO:0003677">
    <property type="term" value="F:DNA binding"/>
    <property type="evidence" value="ECO:0007669"/>
    <property type="project" value="InterPro"/>
</dbReference>
<dbReference type="AlphaFoldDB" id="A0A1L8D0Z4"/>
<evidence type="ECO:0000259" key="1">
    <source>
        <dbReference type="PROSITE" id="PS50943"/>
    </source>
</evidence>
<evidence type="ECO:0000313" key="3">
    <source>
        <dbReference type="Proteomes" id="UP000187338"/>
    </source>
</evidence>
<accession>A0A1L8D0Z4</accession>
<dbReference type="SUPFAM" id="SSF47413">
    <property type="entry name" value="lambda repressor-like DNA-binding domains"/>
    <property type="match status" value="1"/>
</dbReference>
<dbReference type="Pfam" id="PF01381">
    <property type="entry name" value="HTH_3"/>
    <property type="match status" value="1"/>
</dbReference>
<dbReference type="Proteomes" id="UP000187338">
    <property type="component" value="Unassembled WGS sequence"/>
</dbReference>
<dbReference type="InterPro" id="IPR010982">
    <property type="entry name" value="Lambda_DNA-bd_dom_sf"/>
</dbReference>
<dbReference type="EMBL" id="BDJL01000017">
    <property type="protein sequence ID" value="GAV24771.1"/>
    <property type="molecule type" value="Genomic_DNA"/>
</dbReference>
<name>A0A1L8D0Z4_9THEO</name>